<dbReference type="CDD" id="cd00085">
    <property type="entry name" value="HNHc"/>
    <property type="match status" value="1"/>
</dbReference>
<feature type="compositionally biased region" description="Low complexity" evidence="1">
    <location>
        <begin position="22"/>
        <end position="32"/>
    </location>
</feature>
<evidence type="ECO:0000259" key="2">
    <source>
        <dbReference type="SMART" id="SM00507"/>
    </source>
</evidence>
<sequence length="488" mass="52072">MAVQPVGSEEESAADAHALDVGPGTAGTAPAPASHPLEAMVDTVEAAIHATDRSAWEGLAEPEIRALYGRLSRVCEQLSAHRMTAARVLDAAGTAAKDGATSTGSMLGADFGGDRRTGDDLVRLGNNLSRAKAVATEEGFATGAISQAQADVIAGILSRLPDDVTPQDREMAENTLLAEAPTMSLRDLRRRGDRISEVFRSTVEQADADEEAIVKAREARARARTEFWLRDSGNGTYRGGFTIPTLQGEMLKTMLEASAAPRRDHIRTRAQCGAGEPGPVPDERTYPQKLGQAFCALIEHVPTDGFAHAGGSAAVIAVSLSWEKLASGTGCGSTSTGVRLSAGEIRRLACTHKLLPQVFNGTSLPLDHGTTKRLFDWHQRVAYAQRDQGCATPGCDRPPAWCEVHHAGDAWAAGGPTDLDQGVMLCPFHHHQLHQGLWVIRFNPRDGIPEFRKPLGTTGPGDTGRGAVWRRNTRYKPPRDLGAAPETA</sequence>
<comment type="caution">
    <text evidence="3">The sequence shown here is derived from an EMBL/GenBank/DDBJ whole genome shotgun (WGS) entry which is preliminary data.</text>
</comment>
<dbReference type="SMART" id="SM00507">
    <property type="entry name" value="HNHc"/>
    <property type="match status" value="1"/>
</dbReference>
<evidence type="ECO:0000256" key="1">
    <source>
        <dbReference type="SAM" id="MobiDB-lite"/>
    </source>
</evidence>
<gene>
    <name evidence="3" type="ORF">FB467_1536</name>
</gene>
<dbReference type="Pfam" id="PF02720">
    <property type="entry name" value="DUF222"/>
    <property type="match status" value="1"/>
</dbReference>
<dbReference type="InterPro" id="IPR003870">
    <property type="entry name" value="DUF222"/>
</dbReference>
<dbReference type="RefSeq" id="WP_153390285.1">
    <property type="nucleotide sequence ID" value="NZ_BAAAIK010000002.1"/>
</dbReference>
<dbReference type="AlphaFoldDB" id="A0A542YQU4"/>
<evidence type="ECO:0000313" key="4">
    <source>
        <dbReference type="Proteomes" id="UP000319516"/>
    </source>
</evidence>
<feature type="region of interest" description="Disordered" evidence="1">
    <location>
        <begin position="451"/>
        <end position="488"/>
    </location>
</feature>
<dbReference type="EMBL" id="VFOP01000001">
    <property type="protein sequence ID" value="TQL50427.1"/>
    <property type="molecule type" value="Genomic_DNA"/>
</dbReference>
<accession>A0A542YQU4</accession>
<dbReference type="Proteomes" id="UP000319516">
    <property type="component" value="Unassembled WGS sequence"/>
</dbReference>
<feature type="domain" description="HNH nuclease" evidence="2">
    <location>
        <begin position="378"/>
        <end position="431"/>
    </location>
</feature>
<protein>
    <submittedName>
        <fullName evidence="3">Uncharacterized protein DUF222</fullName>
    </submittedName>
</protein>
<dbReference type="InterPro" id="IPR003615">
    <property type="entry name" value="HNH_nuc"/>
</dbReference>
<organism evidence="3 4">
    <name type="scientific">Ornithinicoccus hortensis</name>
    <dbReference type="NCBI Taxonomy" id="82346"/>
    <lineage>
        <taxon>Bacteria</taxon>
        <taxon>Bacillati</taxon>
        <taxon>Actinomycetota</taxon>
        <taxon>Actinomycetes</taxon>
        <taxon>Micrococcales</taxon>
        <taxon>Intrasporangiaceae</taxon>
        <taxon>Ornithinicoccus</taxon>
    </lineage>
</organism>
<proteinExistence type="predicted"/>
<reference evidence="3 4" key="1">
    <citation type="submission" date="2019-06" db="EMBL/GenBank/DDBJ databases">
        <title>Sequencing the genomes of 1000 actinobacteria strains.</title>
        <authorList>
            <person name="Klenk H.-P."/>
        </authorList>
    </citation>
    <scope>NUCLEOTIDE SEQUENCE [LARGE SCALE GENOMIC DNA]</scope>
    <source>
        <strain evidence="3 4">DSM 12335</strain>
    </source>
</reference>
<name>A0A542YQU4_9MICO</name>
<feature type="region of interest" description="Disordered" evidence="1">
    <location>
        <begin position="1"/>
        <end position="34"/>
    </location>
</feature>
<evidence type="ECO:0000313" key="3">
    <source>
        <dbReference type="EMBL" id="TQL50427.1"/>
    </source>
</evidence>
<keyword evidence="4" id="KW-1185">Reference proteome</keyword>